<keyword evidence="1" id="KW-1133">Transmembrane helix</keyword>
<dbReference type="EMBL" id="VFSS01000002">
    <property type="protein sequence ID" value="TPE57763.1"/>
    <property type="molecule type" value="Genomic_DNA"/>
</dbReference>
<dbReference type="NCBIfam" id="NF045830">
    <property type="entry name" value="MYPU_1760_HExxH"/>
    <property type="match status" value="1"/>
</dbReference>
<sequence length="677" mass="79412">MEENQKPVKKDKFPLWAILLIIFLFITVIGAIGAVVFLFLGIDARFDHVSIINNDVEARTYNAKLMERNQKVIKNPEYKYGDLTIIEYPYAKDEENNLIYYLGEEGRKLLSDQFRKRANFGPEIDALTTVYINREIPSSDHHDSVNGVYYPHIGEIYLNLNSIIKLGPKIINDWPLEKRVEAILSVLVHEYTHHIDNVYDTSVKENDPYASSELEYKLNSDGKANVVNAKFLERFKEALKFNRPANYKDYLKTPIAFNVVDDERPIFKDYSSYDLFNYANNWEKNWTKEELERYKALELKLLIGNYYFNNTLNNDVRFSSSISRKNILYQYSFEELVPRELLKMSFTSTNMNFKNSRGKLKPIYNGDEELNPFENYLYFKLPITDSIYLTAIGDDDFKMFGLLEPASWQKDGKPYHNYTAFNTDWVFDEQLSIYLNANNQRPFAEIVKKQPNKYLSLLFEAYLDLMGYRQLISFAAVDNSNWVSDKTNNLKGRTDLLKFGGYLNLDDKQLEAVKNNAKTAFIIENNNVQKQLDIHTFNFNYIAKQKWNSKYDETGSNTYSETDLYQNDENYTYVSYVTDPFDKKDFLGKSTSGLFDITLWIDKNNNNIVEEDEKFELLNNAEGQKYYGLQEQNSRNITSYRSVYSLTNIPNISNKDYSYQIQIANKNNKNYLEIKQY</sequence>
<reference evidence="2 3" key="1">
    <citation type="submission" date="2019-06" db="EMBL/GenBank/DDBJ databases">
        <title>Mycoplasma falconis type strain whole genome sequence.</title>
        <authorList>
            <person name="Spergser J."/>
        </authorList>
    </citation>
    <scope>NUCLEOTIDE SEQUENCE [LARGE SCALE GENOMIC DNA]</scope>
    <source>
        <strain evidence="2 3">ATCC 51372</strain>
    </source>
</reference>
<dbReference type="RefSeq" id="WP_140781148.1">
    <property type="nucleotide sequence ID" value="NZ_VFSS01000002.1"/>
</dbReference>
<gene>
    <name evidence="2" type="ORF">FJO69_01010</name>
</gene>
<dbReference type="Proteomes" id="UP000319776">
    <property type="component" value="Unassembled WGS sequence"/>
</dbReference>
<feature type="transmembrane region" description="Helical" evidence="1">
    <location>
        <begin position="15"/>
        <end position="42"/>
    </location>
</feature>
<accession>A0A501XBM4</accession>
<evidence type="ECO:0000313" key="3">
    <source>
        <dbReference type="Proteomes" id="UP000319776"/>
    </source>
</evidence>
<proteinExistence type="predicted"/>
<keyword evidence="1" id="KW-0812">Transmembrane</keyword>
<evidence type="ECO:0000256" key="1">
    <source>
        <dbReference type="SAM" id="Phobius"/>
    </source>
</evidence>
<dbReference type="OrthoDB" id="393673at2"/>
<protein>
    <submittedName>
        <fullName evidence="2">Uncharacterized protein</fullName>
    </submittedName>
</protein>
<keyword evidence="3" id="KW-1185">Reference proteome</keyword>
<dbReference type="InterPro" id="IPR054786">
    <property type="entry name" value="MYPU_1760-like"/>
</dbReference>
<comment type="caution">
    <text evidence="2">The sequence shown here is derived from an EMBL/GenBank/DDBJ whole genome shotgun (WGS) entry which is preliminary data.</text>
</comment>
<dbReference type="AlphaFoldDB" id="A0A501XBM4"/>
<evidence type="ECO:0000313" key="2">
    <source>
        <dbReference type="EMBL" id="TPE57763.1"/>
    </source>
</evidence>
<name>A0A501XBM4_9BACT</name>
<keyword evidence="1" id="KW-0472">Membrane</keyword>
<organism evidence="2 3">
    <name type="scientific">[Mycoplasma] falconis</name>
    <dbReference type="NCBI Taxonomy" id="92403"/>
    <lineage>
        <taxon>Bacteria</taxon>
        <taxon>Bacillati</taxon>
        <taxon>Mycoplasmatota</taxon>
        <taxon>Mycoplasmoidales</taxon>
        <taxon>Metamycoplasmataceae</taxon>
        <taxon>Metamycoplasma</taxon>
    </lineage>
</organism>